<sequence>MSNNHNLYAALRAAFPADLDATAVETVGGATAGLRYSWRDLDRASAMIANLLDSLKLPPASRIAVQVEKSVEALILYLAVLRSGHVFLPLNTAYQAGEIEYFVGNAEPAVVVCNPANFGWVSKIAFHAGTRHVFTLGDDRSGTLLERASHQRDTHTVARSAADDLGVIIYTSGTTGRSKGAMLSHGNMLSNARTLQAYWGWRADDVLIHALPIFHVHGLFVAIHGALINGSPMLWLNKFEPRATIELFPRATVFMGVPTLYTRMLAEPALTPAQAAHMRLFVSGSAPLLIETFNEWRERTGHTILERYGMSETIMLTSNPYAEDERYPGQTERRGATVGFPLPGVSLRVVDDAGRPVETGEIGGIQVRGPNVFSGYWRMPEKTAEEFTTDGYFKTGDVGKVDERGYVSIVGRSKDLIISGGYNVYPAEIEGALNEMPGVAESAVVGVPHPDFGEVGVAVVIARPGATPDPEALIGALKARLANFKIPKRCFVVPELPRNTMGKVQKNLLRDRYKGLFT</sequence>
<dbReference type="InterPro" id="IPR045851">
    <property type="entry name" value="AMP-bd_C_sf"/>
</dbReference>
<dbReference type="Pfam" id="PF13193">
    <property type="entry name" value="AMP-binding_C"/>
    <property type="match status" value="1"/>
</dbReference>
<dbReference type="AlphaFoldDB" id="A0A6G8IF88"/>
<dbReference type="PROSITE" id="PS00455">
    <property type="entry name" value="AMP_BINDING"/>
    <property type="match status" value="1"/>
</dbReference>
<proteinExistence type="inferred from homology"/>
<dbReference type="InterPro" id="IPR000873">
    <property type="entry name" value="AMP-dep_synth/lig_dom"/>
</dbReference>
<reference evidence="4 5" key="1">
    <citation type="submission" date="2020-03" db="EMBL/GenBank/DDBJ databases">
        <title>Hydrogenophaga sp. nov. isolated from cyanobacterial mat.</title>
        <authorList>
            <person name="Thorat V."/>
            <person name="Kirdat K."/>
            <person name="Tiwarekar B."/>
            <person name="Costa E.D."/>
            <person name="Yadav A."/>
        </authorList>
    </citation>
    <scope>NUCLEOTIDE SEQUENCE [LARGE SCALE GENOMIC DNA]</scope>
    <source>
        <strain evidence="4 5">BA0156</strain>
    </source>
</reference>
<evidence type="ECO:0000313" key="4">
    <source>
        <dbReference type="EMBL" id="QIM51650.1"/>
    </source>
</evidence>
<dbReference type="Proteomes" id="UP000503162">
    <property type="component" value="Chromosome"/>
</dbReference>
<dbReference type="SUPFAM" id="SSF56801">
    <property type="entry name" value="Acetyl-CoA synthetase-like"/>
    <property type="match status" value="1"/>
</dbReference>
<protein>
    <submittedName>
        <fullName evidence="4">Malonyl-CoA synthase</fullName>
    </submittedName>
</protein>
<evidence type="ECO:0000256" key="1">
    <source>
        <dbReference type="ARBA" id="ARBA00006432"/>
    </source>
</evidence>
<dbReference type="Pfam" id="PF00501">
    <property type="entry name" value="AMP-binding"/>
    <property type="match status" value="1"/>
</dbReference>
<dbReference type="Gene3D" id="3.30.300.30">
    <property type="match status" value="1"/>
</dbReference>
<feature type="domain" description="AMP-binding enzyme C-terminal" evidence="3">
    <location>
        <begin position="428"/>
        <end position="503"/>
    </location>
</feature>
<evidence type="ECO:0000259" key="3">
    <source>
        <dbReference type="Pfam" id="PF13193"/>
    </source>
</evidence>
<dbReference type="NCBIfam" id="NF005702">
    <property type="entry name" value="PRK07514.1"/>
    <property type="match status" value="1"/>
</dbReference>
<dbReference type="InterPro" id="IPR025110">
    <property type="entry name" value="AMP-bd_C"/>
</dbReference>
<dbReference type="RefSeq" id="WP_166225743.1">
    <property type="nucleotide sequence ID" value="NZ_CP049989.1"/>
</dbReference>
<dbReference type="GO" id="GO:0031956">
    <property type="term" value="F:medium-chain fatty acid-CoA ligase activity"/>
    <property type="evidence" value="ECO:0007669"/>
    <property type="project" value="TreeGrafter"/>
</dbReference>
<dbReference type="EMBL" id="CP049989">
    <property type="protein sequence ID" value="QIM51650.1"/>
    <property type="molecule type" value="Genomic_DNA"/>
</dbReference>
<organism evidence="4 5">
    <name type="scientific">Hydrogenophaga crocea</name>
    <dbReference type="NCBI Taxonomy" id="2716225"/>
    <lineage>
        <taxon>Bacteria</taxon>
        <taxon>Pseudomonadati</taxon>
        <taxon>Pseudomonadota</taxon>
        <taxon>Betaproteobacteria</taxon>
        <taxon>Burkholderiales</taxon>
        <taxon>Comamonadaceae</taxon>
        <taxon>Hydrogenophaga</taxon>
    </lineage>
</organism>
<dbReference type="GO" id="GO:0006631">
    <property type="term" value="P:fatty acid metabolic process"/>
    <property type="evidence" value="ECO:0007669"/>
    <property type="project" value="TreeGrafter"/>
</dbReference>
<dbReference type="KEGG" id="hcz:G9Q37_05590"/>
<gene>
    <name evidence="4" type="ORF">G9Q37_05590</name>
</gene>
<dbReference type="InterPro" id="IPR042099">
    <property type="entry name" value="ANL_N_sf"/>
</dbReference>
<feature type="domain" description="AMP-dependent synthetase/ligase" evidence="2">
    <location>
        <begin position="20"/>
        <end position="377"/>
    </location>
</feature>
<name>A0A6G8IF88_9BURK</name>
<evidence type="ECO:0000259" key="2">
    <source>
        <dbReference type="Pfam" id="PF00501"/>
    </source>
</evidence>
<dbReference type="CDD" id="cd05941">
    <property type="entry name" value="MCS"/>
    <property type="match status" value="1"/>
</dbReference>
<comment type="similarity">
    <text evidence="1">Belongs to the ATP-dependent AMP-binding enzyme family.</text>
</comment>
<keyword evidence="5" id="KW-1185">Reference proteome</keyword>
<dbReference type="Gene3D" id="3.40.50.12780">
    <property type="entry name" value="N-terminal domain of ligase-like"/>
    <property type="match status" value="1"/>
</dbReference>
<dbReference type="PANTHER" id="PTHR43201:SF8">
    <property type="entry name" value="ACYL-COA SYNTHETASE FAMILY MEMBER 3"/>
    <property type="match status" value="1"/>
</dbReference>
<dbReference type="InterPro" id="IPR020845">
    <property type="entry name" value="AMP-binding_CS"/>
</dbReference>
<accession>A0A6G8IF88</accession>
<dbReference type="PANTHER" id="PTHR43201">
    <property type="entry name" value="ACYL-COA SYNTHETASE"/>
    <property type="match status" value="1"/>
</dbReference>
<evidence type="ECO:0000313" key="5">
    <source>
        <dbReference type="Proteomes" id="UP000503162"/>
    </source>
</evidence>